<dbReference type="SUPFAM" id="SSF48452">
    <property type="entry name" value="TPR-like"/>
    <property type="match status" value="1"/>
</dbReference>
<proteinExistence type="predicted"/>
<name>A0A812XG85_9DINO</name>
<organism evidence="1 2">
    <name type="scientific">Symbiodinium necroappetens</name>
    <dbReference type="NCBI Taxonomy" id="1628268"/>
    <lineage>
        <taxon>Eukaryota</taxon>
        <taxon>Sar</taxon>
        <taxon>Alveolata</taxon>
        <taxon>Dinophyceae</taxon>
        <taxon>Suessiales</taxon>
        <taxon>Symbiodiniaceae</taxon>
        <taxon>Symbiodinium</taxon>
    </lineage>
</organism>
<accession>A0A812XG85</accession>
<gene>
    <name evidence="1" type="ORF">SNEC2469_LOCUS21081</name>
</gene>
<feature type="non-terminal residue" evidence="1">
    <location>
        <position position="257"/>
    </location>
</feature>
<sequence length="257" mass="27602">MAESCLPQICMEPLAPKPAETPIEQLQALVSLVEAARLQSRPLTAEEDAKIEAARDSKAPLVAIAAMQAGDADRTELCSLGHRLWAALGYATSEKKQDAKCRNLACELYAAGSKGSSESVSQEMLAIHWALAGRAWVLASDDQKALMCFAEALQPFRAQPQRCHAKLAELAAQTNLWMADAHFRQATYKEAFADLAAVRELLALRPEIRPAQLDALLFHCHKQAVSHHSAGNLSEAVELLNLAVAAVPAGGAVVAFT</sequence>
<evidence type="ECO:0000313" key="2">
    <source>
        <dbReference type="Proteomes" id="UP000601435"/>
    </source>
</evidence>
<dbReference type="EMBL" id="CAJNJA010037164">
    <property type="protein sequence ID" value="CAE7729680.1"/>
    <property type="molecule type" value="Genomic_DNA"/>
</dbReference>
<dbReference type="Gene3D" id="1.25.40.10">
    <property type="entry name" value="Tetratricopeptide repeat domain"/>
    <property type="match status" value="1"/>
</dbReference>
<dbReference type="Proteomes" id="UP000601435">
    <property type="component" value="Unassembled WGS sequence"/>
</dbReference>
<protein>
    <submittedName>
        <fullName evidence="1">Uncharacterized protein</fullName>
    </submittedName>
</protein>
<dbReference type="AlphaFoldDB" id="A0A812XG85"/>
<dbReference type="OrthoDB" id="434772at2759"/>
<reference evidence="1" key="1">
    <citation type="submission" date="2021-02" db="EMBL/GenBank/DDBJ databases">
        <authorList>
            <person name="Dougan E. K."/>
            <person name="Rhodes N."/>
            <person name="Thang M."/>
            <person name="Chan C."/>
        </authorList>
    </citation>
    <scope>NUCLEOTIDE SEQUENCE</scope>
</reference>
<dbReference type="InterPro" id="IPR011990">
    <property type="entry name" value="TPR-like_helical_dom_sf"/>
</dbReference>
<keyword evidence="2" id="KW-1185">Reference proteome</keyword>
<comment type="caution">
    <text evidence="1">The sequence shown here is derived from an EMBL/GenBank/DDBJ whole genome shotgun (WGS) entry which is preliminary data.</text>
</comment>
<evidence type="ECO:0000313" key="1">
    <source>
        <dbReference type="EMBL" id="CAE7729680.1"/>
    </source>
</evidence>